<keyword evidence="3" id="KW-1185">Reference proteome</keyword>
<evidence type="ECO:0000313" key="2">
    <source>
        <dbReference type="EMBL" id="KAH6654293.1"/>
    </source>
</evidence>
<dbReference type="RefSeq" id="XP_045958563.1">
    <property type="nucleotide sequence ID" value="XM_046095906.1"/>
</dbReference>
<evidence type="ECO:0000259" key="1">
    <source>
        <dbReference type="Pfam" id="PF14420"/>
    </source>
</evidence>
<organism evidence="2 3">
    <name type="scientific">Truncatella angustata</name>
    <dbReference type="NCBI Taxonomy" id="152316"/>
    <lineage>
        <taxon>Eukaryota</taxon>
        <taxon>Fungi</taxon>
        <taxon>Dikarya</taxon>
        <taxon>Ascomycota</taxon>
        <taxon>Pezizomycotina</taxon>
        <taxon>Sordariomycetes</taxon>
        <taxon>Xylariomycetidae</taxon>
        <taxon>Amphisphaeriales</taxon>
        <taxon>Sporocadaceae</taxon>
        <taxon>Truncatella</taxon>
    </lineage>
</organism>
<protein>
    <submittedName>
        <fullName evidence="2">Clr5 domain-containing protein</fullName>
    </submittedName>
</protein>
<dbReference type="EMBL" id="JAGPXC010000004">
    <property type="protein sequence ID" value="KAH6654293.1"/>
    <property type="molecule type" value="Genomic_DNA"/>
</dbReference>
<dbReference type="Proteomes" id="UP000758603">
    <property type="component" value="Unassembled WGS sequence"/>
</dbReference>
<reference evidence="2" key="1">
    <citation type="journal article" date="2021" name="Nat. Commun.">
        <title>Genetic determinants of endophytism in the Arabidopsis root mycobiome.</title>
        <authorList>
            <person name="Mesny F."/>
            <person name="Miyauchi S."/>
            <person name="Thiergart T."/>
            <person name="Pickel B."/>
            <person name="Atanasova L."/>
            <person name="Karlsson M."/>
            <person name="Huettel B."/>
            <person name="Barry K.W."/>
            <person name="Haridas S."/>
            <person name="Chen C."/>
            <person name="Bauer D."/>
            <person name="Andreopoulos W."/>
            <person name="Pangilinan J."/>
            <person name="LaButti K."/>
            <person name="Riley R."/>
            <person name="Lipzen A."/>
            <person name="Clum A."/>
            <person name="Drula E."/>
            <person name="Henrissat B."/>
            <person name="Kohler A."/>
            <person name="Grigoriev I.V."/>
            <person name="Martin F.M."/>
            <person name="Hacquard S."/>
        </authorList>
    </citation>
    <scope>NUCLEOTIDE SEQUENCE</scope>
    <source>
        <strain evidence="2">MPI-SDFR-AT-0073</strain>
    </source>
</reference>
<accession>A0A9P8ULH1</accession>
<evidence type="ECO:0000313" key="3">
    <source>
        <dbReference type="Proteomes" id="UP000758603"/>
    </source>
</evidence>
<dbReference type="PANTHER" id="PTHR38788">
    <property type="entry name" value="CLR5 DOMAIN-CONTAINING PROTEIN"/>
    <property type="match status" value="1"/>
</dbReference>
<feature type="domain" description="Clr5" evidence="1">
    <location>
        <begin position="38"/>
        <end position="90"/>
    </location>
</feature>
<dbReference type="OrthoDB" id="4770004at2759"/>
<dbReference type="AlphaFoldDB" id="A0A9P8ULH1"/>
<dbReference type="PANTHER" id="PTHR38788:SF3">
    <property type="entry name" value="CLR5 DOMAIN-CONTAINING PROTEIN"/>
    <property type="match status" value="1"/>
</dbReference>
<comment type="caution">
    <text evidence="2">The sequence shown here is derived from an EMBL/GenBank/DDBJ whole genome shotgun (WGS) entry which is preliminary data.</text>
</comment>
<gene>
    <name evidence="2" type="ORF">BKA67DRAFT_274541</name>
</gene>
<dbReference type="GeneID" id="70124799"/>
<sequence>MAFIVEQCKPAVRETGPLQDVPIREPQKSGSALLHHEEDEWEAMRSLIQQIYIREDRTLRELMLEMDRGHGFKATLRMYKTHFRRWEFRKYKERTLAKQRSGPEKCIPAWGSAGSLTPLTPHVADIPEHRRTLSIFHVVSTFNESRLECFAFTSGVPRNSLEPTPLGTFYPIESQEAYGLFQFSAALYRRHHGRLAGKAVRKAFIHAEKAVSALDVHFMWNFLDIMYGMLLRGQEELLRIFLGHIAALGFRVLPVDHPVARVFRVLAESTDEERTAVITQAWRCTYDIMQRRLDPWCSVVDEIDKMGSEDVGYGDTDHDIPTNFLVVKGVASDIQDREAIGLTNLAPNITTNVSPEREFRQLRIKYNTIIGVIELLGPAHLTKDELLMEPFSLHQRLELKAWGDALKGRCNQHLAHQQYDQARACNDQIRQAAIKYAATGAYSNVRYLQHLCTMEDRFCQAGDVEYAKEIGADMLKVTEDFLKDIPDDTG</sequence>
<proteinExistence type="predicted"/>
<dbReference type="Pfam" id="PF14420">
    <property type="entry name" value="Clr5"/>
    <property type="match status" value="1"/>
</dbReference>
<name>A0A9P8ULH1_9PEZI</name>
<dbReference type="InterPro" id="IPR025676">
    <property type="entry name" value="Clr5_dom"/>
</dbReference>